<dbReference type="PANTHER" id="PTHR36917:SF1">
    <property type="entry name" value="INNER MEMBRANE-SPANNING PROTEIN YCIB"/>
    <property type="match status" value="1"/>
</dbReference>
<keyword evidence="4 5" id="KW-0472">Membrane</keyword>
<feature type="transmembrane region" description="Helical" evidence="5">
    <location>
        <begin position="144"/>
        <end position="162"/>
    </location>
</feature>
<accession>A0A1Y5HRZ4</accession>
<dbReference type="GO" id="GO:0005886">
    <property type="term" value="C:plasma membrane"/>
    <property type="evidence" value="ECO:0007669"/>
    <property type="project" value="UniProtKB-SubCell"/>
</dbReference>
<feature type="transmembrane region" description="Helical" evidence="5">
    <location>
        <begin position="174"/>
        <end position="193"/>
    </location>
</feature>
<evidence type="ECO:0000256" key="3">
    <source>
        <dbReference type="ARBA" id="ARBA00022989"/>
    </source>
</evidence>
<evidence type="ECO:0000256" key="2">
    <source>
        <dbReference type="ARBA" id="ARBA00022692"/>
    </source>
</evidence>
<comment type="subcellular location">
    <subcellularLocation>
        <location evidence="5">Cell inner membrane</location>
        <topology evidence="5">Multi-pass membrane protein</topology>
    </subcellularLocation>
</comment>
<feature type="transmembrane region" description="Helical" evidence="5">
    <location>
        <begin position="74"/>
        <end position="91"/>
    </location>
</feature>
<protein>
    <recommendedName>
        <fullName evidence="5">Inner membrane-spanning protein YciB</fullName>
    </recommendedName>
</protein>
<feature type="transmembrane region" description="Helical" evidence="5">
    <location>
        <begin position="103"/>
        <end position="124"/>
    </location>
</feature>
<feature type="transmembrane region" description="Helical" evidence="5">
    <location>
        <begin position="42"/>
        <end position="62"/>
    </location>
</feature>
<dbReference type="InterPro" id="IPR006008">
    <property type="entry name" value="YciB"/>
</dbReference>
<evidence type="ECO:0000313" key="7">
    <source>
        <dbReference type="Proteomes" id="UP000227088"/>
    </source>
</evidence>
<comment type="function">
    <text evidence="5">Plays a role in cell envelope biogenesis, maintenance of cell envelope integrity and membrane homeostasis.</text>
</comment>
<dbReference type="NCBIfam" id="TIGR00997">
    <property type="entry name" value="ispZ"/>
    <property type="match status" value="1"/>
</dbReference>
<organism evidence="6 7">
    <name type="scientific">Oleispira antarctica</name>
    <dbReference type="NCBI Taxonomy" id="188908"/>
    <lineage>
        <taxon>Bacteria</taxon>
        <taxon>Pseudomonadati</taxon>
        <taxon>Pseudomonadota</taxon>
        <taxon>Gammaproteobacteria</taxon>
        <taxon>Oceanospirillales</taxon>
        <taxon>Oceanospirillaceae</taxon>
        <taxon>Oleispira</taxon>
    </lineage>
</organism>
<dbReference type="Pfam" id="PF04279">
    <property type="entry name" value="IspA"/>
    <property type="match status" value="1"/>
</dbReference>
<name>A0A1Y5HRZ4_OLEAN</name>
<reference evidence="7" key="1">
    <citation type="journal article" date="2017" name="Proc. Natl. Acad. Sci. U.S.A.">
        <title>Simulation of Deepwater Horizon oil plume reveals substrate specialization within a complex community of hydrocarbon degraders.</title>
        <authorList>
            <person name="Hu P."/>
            <person name="Dubinsky E.A."/>
            <person name="Probst A.J."/>
            <person name="Wang J."/>
            <person name="Sieber C.M.K."/>
            <person name="Tom L.M."/>
            <person name="Gardinali P."/>
            <person name="Banfield J.F."/>
            <person name="Atlas R.M."/>
            <person name="Andersen G.L."/>
        </authorList>
    </citation>
    <scope>NUCLEOTIDE SEQUENCE [LARGE SCALE GENOMIC DNA]</scope>
</reference>
<evidence type="ECO:0000256" key="1">
    <source>
        <dbReference type="ARBA" id="ARBA00022475"/>
    </source>
</evidence>
<dbReference type="AlphaFoldDB" id="A0A1Y5HRZ4"/>
<evidence type="ECO:0000256" key="4">
    <source>
        <dbReference type="ARBA" id="ARBA00023136"/>
    </source>
</evidence>
<proteinExistence type="inferred from homology"/>
<gene>
    <name evidence="5" type="primary">yciB</name>
    <name evidence="6" type="ORF">A9R00_07795</name>
</gene>
<evidence type="ECO:0000313" key="6">
    <source>
        <dbReference type="EMBL" id="OUS40096.1"/>
    </source>
</evidence>
<comment type="similarity">
    <text evidence="5">Belongs to the YciB family.</text>
</comment>
<keyword evidence="2 5" id="KW-0812">Transmembrane</keyword>
<dbReference type="EMBL" id="MABE01000438">
    <property type="protein sequence ID" value="OUS40096.1"/>
    <property type="molecule type" value="Genomic_DNA"/>
</dbReference>
<dbReference type="PANTHER" id="PTHR36917">
    <property type="entry name" value="INTRACELLULAR SEPTATION PROTEIN A-RELATED"/>
    <property type="match status" value="1"/>
</dbReference>
<sequence length="203" mass="22990">MKLLIDFLPIVIFFIVYKFAPECIDSISPLLNAEQLQQLTDMPAIILATAVLIPATMLQILYTKISTGKVETMHLVTLALVVIMGGATVISQDKTFIQWKPTVVNWLFAAAFLGSRFFGEKTILQRMMGQNLSLPAPAWQKLNYAWVAFFTFSGIANLYVAYNFSEDIWVNFKLFGLLGLTFAFIVAQSFYLYRFMNPEGEEK</sequence>
<comment type="caution">
    <text evidence="6">The sequence shown here is derived from an EMBL/GenBank/DDBJ whole genome shotgun (WGS) entry which is preliminary data.</text>
</comment>
<keyword evidence="5" id="KW-0997">Cell inner membrane</keyword>
<dbReference type="NCBIfam" id="NF001325">
    <property type="entry name" value="PRK00259.1-3"/>
    <property type="match status" value="1"/>
</dbReference>
<dbReference type="Proteomes" id="UP000227088">
    <property type="component" value="Unassembled WGS sequence"/>
</dbReference>
<keyword evidence="3 5" id="KW-1133">Transmembrane helix</keyword>
<dbReference type="HAMAP" id="MF_00189">
    <property type="entry name" value="YciB"/>
    <property type="match status" value="1"/>
</dbReference>
<evidence type="ECO:0000256" key="5">
    <source>
        <dbReference type="HAMAP-Rule" id="MF_00189"/>
    </source>
</evidence>
<keyword evidence="1 5" id="KW-1003">Cell membrane</keyword>